<comment type="similarity">
    <text evidence="1">Belongs to the uracil-DNA glycosylase (UDG) superfamily. SMUG1 family.</text>
</comment>
<proteinExistence type="inferred from homology"/>
<sequence length="242" mass="27287">MNLLQLTEKLAAEVETLKFDGKVAAVYNPLRYAEKPHSEYLKRYGGGKKRVLFLGMNPGPWGMAQTGVPFGEIDAVQNWLGIREKVGKPQREHPKRPIEGFECTKSEVSGRRLWGLFRERFESPEAFFRDHYVANYCPLVFMEESGKNLTPDKLPARESAALYTICDRYIAGLIELMRPEFLMGIGKFAARRLSDIASDMPVELIRGCTIDSVLHPSPANPAANRGWSEAAEKKLKAIGIWK</sequence>
<dbReference type="GO" id="GO:0017065">
    <property type="term" value="F:single-strand selective uracil DNA N-glycosylase activity"/>
    <property type="evidence" value="ECO:0007669"/>
    <property type="project" value="InterPro"/>
</dbReference>
<evidence type="ECO:0000256" key="5">
    <source>
        <dbReference type="ARBA" id="ARBA00023204"/>
    </source>
</evidence>
<dbReference type="Proteomes" id="UP000192343">
    <property type="component" value="Unassembled WGS sequence"/>
</dbReference>
<keyword evidence="4 7" id="KW-0238">DNA-binding</keyword>
<keyword evidence="8" id="KW-1185">Reference proteome</keyword>
<reference evidence="7 8" key="1">
    <citation type="submission" date="2017-03" db="EMBL/GenBank/DDBJ databases">
        <title>Draft Genome sequence of Marispirochaeta sp. strain JC444.</title>
        <authorList>
            <person name="Shivani Y."/>
            <person name="Subhash Y."/>
            <person name="Sasikala C."/>
            <person name="Ramana C."/>
        </authorList>
    </citation>
    <scope>NUCLEOTIDE SEQUENCE [LARGE SCALE GENOMIC DNA]</scope>
    <source>
        <strain evidence="7 8">JC444</strain>
    </source>
</reference>
<dbReference type="GO" id="GO:0003677">
    <property type="term" value="F:DNA binding"/>
    <property type="evidence" value="ECO:0007669"/>
    <property type="project" value="UniProtKB-KW"/>
</dbReference>
<dbReference type="GO" id="GO:0000703">
    <property type="term" value="F:oxidized pyrimidine nucleobase lesion DNA N-glycosylase activity"/>
    <property type="evidence" value="ECO:0007669"/>
    <property type="project" value="TreeGrafter"/>
</dbReference>
<organism evidence="7 8">
    <name type="scientific">Marispirochaeta aestuarii</name>
    <dbReference type="NCBI Taxonomy" id="1963862"/>
    <lineage>
        <taxon>Bacteria</taxon>
        <taxon>Pseudomonadati</taxon>
        <taxon>Spirochaetota</taxon>
        <taxon>Spirochaetia</taxon>
        <taxon>Spirochaetales</taxon>
        <taxon>Spirochaetaceae</taxon>
        <taxon>Marispirochaeta</taxon>
    </lineage>
</organism>
<feature type="domain" description="Uracil-DNA glycosylase-like" evidence="6">
    <location>
        <begin position="45"/>
        <end position="223"/>
    </location>
</feature>
<evidence type="ECO:0000259" key="6">
    <source>
        <dbReference type="Pfam" id="PF03167"/>
    </source>
</evidence>
<dbReference type="AlphaFoldDB" id="A0A1Y1S2C8"/>
<dbReference type="SUPFAM" id="SSF52141">
    <property type="entry name" value="Uracil-DNA glycosylase-like"/>
    <property type="match status" value="1"/>
</dbReference>
<dbReference type="InterPro" id="IPR005122">
    <property type="entry name" value="Uracil-DNA_glycosylase-like"/>
</dbReference>
<dbReference type="STRING" id="1963862.B4O97_02810"/>
<dbReference type="InterPro" id="IPR036895">
    <property type="entry name" value="Uracil-DNA_glycosylase-like_sf"/>
</dbReference>
<evidence type="ECO:0000313" key="8">
    <source>
        <dbReference type="Proteomes" id="UP000192343"/>
    </source>
</evidence>
<evidence type="ECO:0000256" key="2">
    <source>
        <dbReference type="ARBA" id="ARBA00022763"/>
    </source>
</evidence>
<dbReference type="PANTHER" id="PTHR13235:SF2">
    <property type="entry name" value="SINGLE-STRAND SELECTIVE MONOFUNCTIONAL URACIL DNA GLYCOSYLASE"/>
    <property type="match status" value="1"/>
</dbReference>
<dbReference type="CDD" id="cd19374">
    <property type="entry name" value="UDG-F3_SMUG1-like"/>
    <property type="match status" value="1"/>
</dbReference>
<dbReference type="PANTHER" id="PTHR13235">
    <property type="entry name" value="SINGLE-STRAND SELECTIVE MONOFUNCTIONAL URACIL DNA GLYCOSYLASE"/>
    <property type="match status" value="1"/>
</dbReference>
<dbReference type="Gene3D" id="3.40.470.10">
    <property type="entry name" value="Uracil-DNA glycosylase-like domain"/>
    <property type="match status" value="1"/>
</dbReference>
<evidence type="ECO:0000256" key="1">
    <source>
        <dbReference type="ARBA" id="ARBA00007889"/>
    </source>
</evidence>
<evidence type="ECO:0000256" key="4">
    <source>
        <dbReference type="ARBA" id="ARBA00023125"/>
    </source>
</evidence>
<dbReference type="OrthoDB" id="267598at2"/>
<dbReference type="FunFam" id="3.40.470.10:FF:000005">
    <property type="entry name" value="Single-strand selective monofunctional uracil DNA glycosylase"/>
    <property type="match status" value="1"/>
</dbReference>
<keyword evidence="2" id="KW-0227">DNA damage</keyword>
<comment type="caution">
    <text evidence="7">The sequence shown here is derived from an EMBL/GenBank/DDBJ whole genome shotgun (WGS) entry which is preliminary data.</text>
</comment>
<dbReference type="EMBL" id="MWQY01000002">
    <property type="protein sequence ID" value="ORC37945.1"/>
    <property type="molecule type" value="Genomic_DNA"/>
</dbReference>
<gene>
    <name evidence="7" type="ORF">B4O97_02810</name>
</gene>
<keyword evidence="3" id="KW-0378">Hydrolase</keyword>
<dbReference type="InterPro" id="IPR039134">
    <property type="entry name" value="SMUG1"/>
</dbReference>
<keyword evidence="5" id="KW-0234">DNA repair</keyword>
<evidence type="ECO:0000313" key="7">
    <source>
        <dbReference type="EMBL" id="ORC37945.1"/>
    </source>
</evidence>
<accession>A0A1Y1S2C8</accession>
<protein>
    <submittedName>
        <fullName evidence="7">Single-stranded DNA-binding protein</fullName>
    </submittedName>
</protein>
<dbReference type="Pfam" id="PF03167">
    <property type="entry name" value="UDG"/>
    <property type="match status" value="1"/>
</dbReference>
<dbReference type="GO" id="GO:0006284">
    <property type="term" value="P:base-excision repair"/>
    <property type="evidence" value="ECO:0007669"/>
    <property type="project" value="InterPro"/>
</dbReference>
<evidence type="ECO:0000256" key="3">
    <source>
        <dbReference type="ARBA" id="ARBA00022801"/>
    </source>
</evidence>
<name>A0A1Y1S2C8_9SPIO</name>